<dbReference type="InterPro" id="IPR044492">
    <property type="entry name" value="P_typ_ATPase_HD_dom"/>
</dbReference>
<dbReference type="Pfam" id="PF00690">
    <property type="entry name" value="Cation_ATPase_N"/>
    <property type="match status" value="1"/>
</dbReference>
<dbReference type="PRINTS" id="PR00119">
    <property type="entry name" value="CATATPASE"/>
</dbReference>
<keyword evidence="6" id="KW-1278">Translocase</keyword>
<evidence type="ECO:0000313" key="11">
    <source>
        <dbReference type="EMBL" id="CAF0827389.1"/>
    </source>
</evidence>
<comment type="caution">
    <text evidence="11">The sequence shown here is derived from an EMBL/GenBank/DDBJ whole genome shotgun (WGS) entry which is preliminary data.</text>
</comment>
<dbReference type="GO" id="GO:0016887">
    <property type="term" value="F:ATP hydrolysis activity"/>
    <property type="evidence" value="ECO:0007669"/>
    <property type="project" value="InterPro"/>
</dbReference>
<dbReference type="SFLD" id="SFLDF00027">
    <property type="entry name" value="p-type_atpase"/>
    <property type="match status" value="1"/>
</dbReference>
<dbReference type="SUPFAM" id="SSF81660">
    <property type="entry name" value="Metal cation-transporting ATPase, ATP-binding domain N"/>
    <property type="match status" value="1"/>
</dbReference>
<dbReference type="InterPro" id="IPR023214">
    <property type="entry name" value="HAD_sf"/>
</dbReference>
<feature type="transmembrane region" description="Helical" evidence="9">
    <location>
        <begin position="359"/>
        <end position="380"/>
    </location>
</feature>
<dbReference type="GO" id="GO:0036376">
    <property type="term" value="P:sodium ion export across plasma membrane"/>
    <property type="evidence" value="ECO:0007669"/>
    <property type="project" value="TreeGrafter"/>
</dbReference>
<keyword evidence="4" id="KW-0547">Nucleotide-binding</keyword>
<dbReference type="InterPro" id="IPR023299">
    <property type="entry name" value="ATPase_P-typ_cyto_dom_N"/>
</dbReference>
<dbReference type="Gene3D" id="3.40.50.1000">
    <property type="entry name" value="HAD superfamily/HAD-like"/>
    <property type="match status" value="2"/>
</dbReference>
<feature type="domain" description="Cation-transporting P-type ATPase N-terminal" evidence="10">
    <location>
        <begin position="67"/>
        <end position="142"/>
    </location>
</feature>
<gene>
    <name evidence="11" type="ORF">EDS130_LOCUS6165</name>
</gene>
<dbReference type="InterPro" id="IPR006068">
    <property type="entry name" value="ATPase_P-typ_cation-transptr_C"/>
</dbReference>
<comment type="subcellular location">
    <subcellularLocation>
        <location evidence="1">Cell membrane</location>
        <topology evidence="1">Multi-pass membrane protein</topology>
    </subcellularLocation>
</comment>
<keyword evidence="5" id="KW-0067">ATP-binding</keyword>
<evidence type="ECO:0000259" key="10">
    <source>
        <dbReference type="SMART" id="SM00831"/>
    </source>
</evidence>
<dbReference type="Pfam" id="PF00689">
    <property type="entry name" value="Cation_ATPase_C"/>
    <property type="match status" value="1"/>
</dbReference>
<reference evidence="11" key="1">
    <citation type="submission" date="2021-02" db="EMBL/GenBank/DDBJ databases">
        <authorList>
            <person name="Nowell W R."/>
        </authorList>
    </citation>
    <scope>NUCLEOTIDE SEQUENCE</scope>
</reference>
<feature type="transmembrane region" description="Helical" evidence="9">
    <location>
        <begin position="1112"/>
        <end position="1133"/>
    </location>
</feature>
<dbReference type="Pfam" id="PF08282">
    <property type="entry name" value="Hydrolase_3"/>
    <property type="match status" value="1"/>
</dbReference>
<keyword evidence="8 9" id="KW-0472">Membrane</keyword>
<dbReference type="SMART" id="SM00831">
    <property type="entry name" value="Cation_ATPase_N"/>
    <property type="match status" value="1"/>
</dbReference>
<dbReference type="Proteomes" id="UP000663852">
    <property type="component" value="Unassembled WGS sequence"/>
</dbReference>
<feature type="transmembrane region" description="Helical" evidence="9">
    <location>
        <begin position="1075"/>
        <end position="1091"/>
    </location>
</feature>
<dbReference type="InterPro" id="IPR001757">
    <property type="entry name" value="P_typ_ATPase"/>
</dbReference>
<dbReference type="Pfam" id="PF13246">
    <property type="entry name" value="Cation_ATPase"/>
    <property type="match status" value="1"/>
</dbReference>
<dbReference type="OrthoDB" id="158672at2759"/>
<dbReference type="SUPFAM" id="SSF81665">
    <property type="entry name" value="Calcium ATPase, transmembrane domain M"/>
    <property type="match status" value="1"/>
</dbReference>
<dbReference type="PANTHER" id="PTHR43294:SF21">
    <property type="entry name" value="CATION TRANSPORTING ATPASE"/>
    <property type="match status" value="1"/>
</dbReference>
<dbReference type="GO" id="GO:0005524">
    <property type="term" value="F:ATP binding"/>
    <property type="evidence" value="ECO:0007669"/>
    <property type="project" value="UniProtKB-KW"/>
</dbReference>
<accession>A0A813USG9</accession>
<dbReference type="EMBL" id="CAJNOJ010000017">
    <property type="protein sequence ID" value="CAF0827389.1"/>
    <property type="molecule type" value="Genomic_DNA"/>
</dbReference>
<sequence>MHSKILMNFCACQFIHTPVDRVTIDILLATSNNLAFCFPAMASNTISIQLDNMQKQRPIVSDLSLSQPHKMPLDELCSQLNLRNVRSGLTTLQVHEAQAKYGLNQPAPVPQPGYIRLFFIQAFTGFNALLWIAAIFAFLAYEPFGWPDPDTTNLGLGVVLGIVIIANAVLNVYQKMKSIKIIRSFAQILPKLTTVRRNNGCEQQIPTEGLVPGDIILLQTGDKVPADCRIISCDSLKVNNAELTGESKPVKCTLKATNDHLLETSNMVFYSALVVEGRGEGIVVATGDQTVLGRVSKLTRSSNTDEITGLHREVNRFILFVLCCTVISIIVIWISWIVWLNPVYPNYISFNSNVINSVGMIVGFLPVGLPSAVTLVLVIVAKYMSTQQVLVKSLQTIETFNSVSMICTDKTGTLTQNKMSCTHLLWDTDGEYQVPITTVVTADKREWKSVFGTLVRHLSSVSGSRPGTPADSINVTDSMQTRRLEIDEIRTKATPHRDLVLGACLCNNAEKRLQENAQHLTLSGDAADVALYNVCETKFSIDVEHIRQRYRRVHCLPFNSSNKFMIVANQMSPSKHQSILNNKSNDILITLKGATDVVLTPDKCLTYKTSAGDIKSLTDDIRQRIIQRQEEMGRDGYRIIAMLQQQVDKNVLDQMLMNASSDDPYNGLPKDGYTFIGLFCLLDPPREEVPDAVLKARQAKIRVAMVTGDHPTTSIAIGRQVNILTSEIYQMNGVDTVQLVGIDMPSGRPIVQLLRNGNLLETHILGTVNRLEESKKNSTKIRLTNDEENRTPASWIKRAWEYINFYFSDPKSTTERDVKQVLIPYAMVVKGSDIAYMDEYMWTWVLSHQELIFARTSPEHKLRIVMECQRRGEIVAVTGDGTNDAPALKRADLGVAMQSGSDIAKEAGDMVLMDNNFSSIVKAIETGRLLSDNLKKVAIYLLPGGSWSEIWPVFFNTWLGIPLALSAFQATIFCMMNDVFMSLAMVSEKAEKDIMRRPPAIRNKSHLLNLKLLFHAYIIIGNIECFTSFFCFFWWYQANGIPLSMIFFKFNHFEEQFSPEKQKQLTTINQTGQCIYYVALCIMQCFNLLTTRTRYASFFTHNPFWSRHSRNLWLIVGIIASTLTCILITQVPFMQHQFKTERVPVLYVLPALGFGTFMFIIDELRKLYIRRNPGCWLEHIACFDSVVVHIINKININSM</sequence>
<feature type="transmembrane region" description="Helical" evidence="9">
    <location>
        <begin position="1012"/>
        <end position="1036"/>
    </location>
</feature>
<feature type="transmembrane region" description="Helical" evidence="9">
    <location>
        <begin position="117"/>
        <end position="141"/>
    </location>
</feature>
<dbReference type="InterPro" id="IPR023298">
    <property type="entry name" value="ATPase_P-typ_TM_dom_sf"/>
</dbReference>
<dbReference type="GO" id="GO:0005886">
    <property type="term" value="C:plasma membrane"/>
    <property type="evidence" value="ECO:0007669"/>
    <property type="project" value="UniProtKB-SubCell"/>
</dbReference>
<evidence type="ECO:0000256" key="5">
    <source>
        <dbReference type="ARBA" id="ARBA00022840"/>
    </source>
</evidence>
<feature type="transmembrane region" description="Helical" evidence="9">
    <location>
        <begin position="961"/>
        <end position="986"/>
    </location>
</feature>
<organism evidence="11 12">
    <name type="scientific">Adineta ricciae</name>
    <name type="common">Rotifer</name>
    <dbReference type="NCBI Taxonomy" id="249248"/>
    <lineage>
        <taxon>Eukaryota</taxon>
        <taxon>Metazoa</taxon>
        <taxon>Spiralia</taxon>
        <taxon>Gnathifera</taxon>
        <taxon>Rotifera</taxon>
        <taxon>Eurotatoria</taxon>
        <taxon>Bdelloidea</taxon>
        <taxon>Adinetida</taxon>
        <taxon>Adinetidae</taxon>
        <taxon>Adineta</taxon>
    </lineage>
</organism>
<evidence type="ECO:0000256" key="9">
    <source>
        <dbReference type="SAM" id="Phobius"/>
    </source>
</evidence>
<feature type="transmembrane region" description="Helical" evidence="9">
    <location>
        <begin position="937"/>
        <end position="955"/>
    </location>
</feature>
<dbReference type="GO" id="GO:1902600">
    <property type="term" value="P:proton transmembrane transport"/>
    <property type="evidence" value="ECO:0007669"/>
    <property type="project" value="TreeGrafter"/>
</dbReference>
<dbReference type="Gene3D" id="2.70.150.10">
    <property type="entry name" value="Calcium-transporting ATPase, cytoplasmic transduction domain A"/>
    <property type="match status" value="1"/>
</dbReference>
<dbReference type="SUPFAM" id="SSF56784">
    <property type="entry name" value="HAD-like"/>
    <property type="match status" value="1"/>
</dbReference>
<evidence type="ECO:0000256" key="1">
    <source>
        <dbReference type="ARBA" id="ARBA00004651"/>
    </source>
</evidence>
<evidence type="ECO:0000256" key="8">
    <source>
        <dbReference type="ARBA" id="ARBA00023136"/>
    </source>
</evidence>
<keyword evidence="7 9" id="KW-1133">Transmembrane helix</keyword>
<evidence type="ECO:0000256" key="3">
    <source>
        <dbReference type="ARBA" id="ARBA00022692"/>
    </source>
</evidence>
<dbReference type="InterPro" id="IPR018303">
    <property type="entry name" value="ATPase_P-typ_P_site"/>
</dbReference>
<dbReference type="GO" id="GO:0030007">
    <property type="term" value="P:intracellular potassium ion homeostasis"/>
    <property type="evidence" value="ECO:0007669"/>
    <property type="project" value="TreeGrafter"/>
</dbReference>
<proteinExistence type="predicted"/>
<dbReference type="SUPFAM" id="SSF81653">
    <property type="entry name" value="Calcium ATPase, transduction domain A"/>
    <property type="match status" value="1"/>
</dbReference>
<protein>
    <recommendedName>
        <fullName evidence="10">Cation-transporting P-type ATPase N-terminal domain-containing protein</fullName>
    </recommendedName>
</protein>
<keyword evidence="3 9" id="KW-0812">Transmembrane</keyword>
<dbReference type="InterPro" id="IPR050510">
    <property type="entry name" value="Cation_transp_ATPase_P-type"/>
</dbReference>
<feature type="transmembrane region" description="Helical" evidence="9">
    <location>
        <begin position="317"/>
        <end position="339"/>
    </location>
</feature>
<evidence type="ECO:0000256" key="6">
    <source>
        <dbReference type="ARBA" id="ARBA00022967"/>
    </source>
</evidence>
<dbReference type="Gene3D" id="1.20.1110.10">
    <property type="entry name" value="Calcium-transporting ATPase, transmembrane domain"/>
    <property type="match status" value="2"/>
</dbReference>
<evidence type="ECO:0000313" key="12">
    <source>
        <dbReference type="Proteomes" id="UP000663852"/>
    </source>
</evidence>
<name>A0A813USG9_ADIRI</name>
<dbReference type="GO" id="GO:0005391">
    <property type="term" value="F:P-type sodium:potassium-exchanging transporter activity"/>
    <property type="evidence" value="ECO:0007669"/>
    <property type="project" value="TreeGrafter"/>
</dbReference>
<dbReference type="SFLD" id="SFLDS00003">
    <property type="entry name" value="Haloacid_Dehalogenase"/>
    <property type="match status" value="1"/>
</dbReference>
<dbReference type="PROSITE" id="PS00154">
    <property type="entry name" value="ATPASE_E1_E2"/>
    <property type="match status" value="1"/>
</dbReference>
<dbReference type="InterPro" id="IPR036412">
    <property type="entry name" value="HAD-like_sf"/>
</dbReference>
<dbReference type="InterPro" id="IPR004014">
    <property type="entry name" value="ATPase_P-typ_cation-transptr_N"/>
</dbReference>
<dbReference type="GO" id="GO:0006883">
    <property type="term" value="P:intracellular sodium ion homeostasis"/>
    <property type="evidence" value="ECO:0007669"/>
    <property type="project" value="TreeGrafter"/>
</dbReference>
<dbReference type="SFLD" id="SFLDG00002">
    <property type="entry name" value="C1.7:_P-type_atpase_like"/>
    <property type="match status" value="1"/>
</dbReference>
<dbReference type="GO" id="GO:1990573">
    <property type="term" value="P:potassium ion import across plasma membrane"/>
    <property type="evidence" value="ECO:0007669"/>
    <property type="project" value="TreeGrafter"/>
</dbReference>
<evidence type="ECO:0000256" key="4">
    <source>
        <dbReference type="ARBA" id="ARBA00022741"/>
    </source>
</evidence>
<evidence type="ECO:0000256" key="7">
    <source>
        <dbReference type="ARBA" id="ARBA00022989"/>
    </source>
</evidence>
<feature type="transmembrane region" description="Helical" evidence="9">
    <location>
        <begin position="153"/>
        <end position="173"/>
    </location>
</feature>
<dbReference type="Pfam" id="PF00122">
    <property type="entry name" value="E1-E2_ATPase"/>
    <property type="match status" value="1"/>
</dbReference>
<dbReference type="PANTHER" id="PTHR43294">
    <property type="entry name" value="SODIUM/POTASSIUM-TRANSPORTING ATPASE SUBUNIT ALPHA"/>
    <property type="match status" value="1"/>
</dbReference>
<keyword evidence="2" id="KW-1003">Cell membrane</keyword>
<dbReference type="Gene3D" id="3.40.1110.10">
    <property type="entry name" value="Calcium-transporting ATPase, cytoplasmic domain N"/>
    <property type="match status" value="1"/>
</dbReference>
<dbReference type="PRINTS" id="PR00120">
    <property type="entry name" value="HATPASE"/>
</dbReference>
<feature type="transmembrane region" description="Helical" evidence="9">
    <location>
        <begin position="1145"/>
        <end position="1161"/>
    </location>
</feature>
<evidence type="ECO:0000256" key="2">
    <source>
        <dbReference type="ARBA" id="ARBA00022475"/>
    </source>
</evidence>
<dbReference type="InterPro" id="IPR059000">
    <property type="entry name" value="ATPase_P-type_domA"/>
</dbReference>
<dbReference type="InterPro" id="IPR008250">
    <property type="entry name" value="ATPase_P-typ_transduc_dom_A_sf"/>
</dbReference>
<dbReference type="NCBIfam" id="TIGR01494">
    <property type="entry name" value="ATPase_P-type"/>
    <property type="match status" value="2"/>
</dbReference>
<dbReference type="AlphaFoldDB" id="A0A813USG9"/>